<dbReference type="Proteomes" id="UP000774570">
    <property type="component" value="Unassembled WGS sequence"/>
</dbReference>
<comment type="caution">
    <text evidence="1">The sequence shown here is derived from an EMBL/GenBank/DDBJ whole genome shotgun (WGS) entry which is preliminary data.</text>
</comment>
<dbReference type="EMBL" id="JAIBOA010000005">
    <property type="protein sequence ID" value="MBW8482635.1"/>
    <property type="molecule type" value="Genomic_DNA"/>
</dbReference>
<dbReference type="RefSeq" id="WP_220165314.1">
    <property type="nucleotide sequence ID" value="NZ_JAIBOA010000005.1"/>
</dbReference>
<evidence type="ECO:0008006" key="3">
    <source>
        <dbReference type="Google" id="ProtNLM"/>
    </source>
</evidence>
<sequence>MTPPATTPRPGDQLASAVCTTRVVVVRVPAGTAPEIACGGSPMVPAPAVRPAPGQDGDAGAATLIGKRYVDGAGTLELLCTASGAGELTSDGVPLTVKAAKPLPASD</sequence>
<gene>
    <name evidence="1" type="ORF">K1Y72_09680</name>
</gene>
<name>A0ABS7FQY6_9ACTN</name>
<keyword evidence="2" id="KW-1185">Reference proteome</keyword>
<organism evidence="1 2">
    <name type="scientific">Actinomadura parmotrematis</name>
    <dbReference type="NCBI Taxonomy" id="2864039"/>
    <lineage>
        <taxon>Bacteria</taxon>
        <taxon>Bacillati</taxon>
        <taxon>Actinomycetota</taxon>
        <taxon>Actinomycetes</taxon>
        <taxon>Streptosporangiales</taxon>
        <taxon>Thermomonosporaceae</taxon>
        <taxon>Actinomadura</taxon>
    </lineage>
</organism>
<evidence type="ECO:0000313" key="2">
    <source>
        <dbReference type="Proteomes" id="UP000774570"/>
    </source>
</evidence>
<reference evidence="1 2" key="1">
    <citation type="submission" date="2021-07" db="EMBL/GenBank/DDBJ databases">
        <title>Actinomadura sp. PM05-2 isolated from lichen.</title>
        <authorList>
            <person name="Somphong A."/>
            <person name="Phongsopitanun W."/>
            <person name="Tanasupawat S."/>
            <person name="Peongsungnone V."/>
        </authorList>
    </citation>
    <scope>NUCLEOTIDE SEQUENCE [LARGE SCALE GENOMIC DNA]</scope>
    <source>
        <strain evidence="1 2">PM05-2</strain>
    </source>
</reference>
<evidence type="ECO:0000313" key="1">
    <source>
        <dbReference type="EMBL" id="MBW8482635.1"/>
    </source>
</evidence>
<protein>
    <recommendedName>
        <fullName evidence="3">Serine/threonine protein kinase</fullName>
    </recommendedName>
</protein>
<proteinExistence type="predicted"/>
<accession>A0ABS7FQY6</accession>